<dbReference type="EMBL" id="GBXM01095558">
    <property type="protein sequence ID" value="JAH13019.1"/>
    <property type="molecule type" value="Transcribed_RNA"/>
</dbReference>
<reference evidence="1" key="2">
    <citation type="journal article" date="2015" name="Fish Shellfish Immunol.">
        <title>Early steps in the European eel (Anguilla anguilla)-Vibrio vulnificus interaction in the gills: Role of the RtxA13 toxin.</title>
        <authorList>
            <person name="Callol A."/>
            <person name="Pajuelo D."/>
            <person name="Ebbesson L."/>
            <person name="Teles M."/>
            <person name="MacKenzie S."/>
            <person name="Amaro C."/>
        </authorList>
    </citation>
    <scope>NUCLEOTIDE SEQUENCE</scope>
</reference>
<reference evidence="1" key="1">
    <citation type="submission" date="2014-11" db="EMBL/GenBank/DDBJ databases">
        <authorList>
            <person name="Amaro Gonzalez C."/>
        </authorList>
    </citation>
    <scope>NUCLEOTIDE SEQUENCE</scope>
</reference>
<organism evidence="1">
    <name type="scientific">Anguilla anguilla</name>
    <name type="common">European freshwater eel</name>
    <name type="synonym">Muraena anguilla</name>
    <dbReference type="NCBI Taxonomy" id="7936"/>
    <lineage>
        <taxon>Eukaryota</taxon>
        <taxon>Metazoa</taxon>
        <taxon>Chordata</taxon>
        <taxon>Craniata</taxon>
        <taxon>Vertebrata</taxon>
        <taxon>Euteleostomi</taxon>
        <taxon>Actinopterygii</taxon>
        <taxon>Neopterygii</taxon>
        <taxon>Teleostei</taxon>
        <taxon>Anguilliformes</taxon>
        <taxon>Anguillidae</taxon>
        <taxon>Anguilla</taxon>
    </lineage>
</organism>
<accession>A0A0E9Q8E6</accession>
<proteinExistence type="predicted"/>
<dbReference type="AlphaFoldDB" id="A0A0E9Q8E6"/>
<sequence>MLQSIKGVSTMWVMIHHFPLFQIMGELVADIGFSSGGGEH</sequence>
<protein>
    <submittedName>
        <fullName evidence="1">Uncharacterized protein</fullName>
    </submittedName>
</protein>
<evidence type="ECO:0000313" key="1">
    <source>
        <dbReference type="EMBL" id="JAH13019.1"/>
    </source>
</evidence>
<name>A0A0E9Q8E6_ANGAN</name>